<feature type="region of interest" description="Disordered" evidence="1">
    <location>
        <begin position="159"/>
        <end position="184"/>
    </location>
</feature>
<protein>
    <submittedName>
        <fullName evidence="2">Uncharacterized protein</fullName>
    </submittedName>
</protein>
<dbReference type="InterPro" id="IPR012442">
    <property type="entry name" value="DUF1645_plant"/>
</dbReference>
<dbReference type="Proteomes" id="UP001345219">
    <property type="component" value="Chromosome 19"/>
</dbReference>
<dbReference type="AlphaFoldDB" id="A0AAN7JG56"/>
<dbReference type="EMBL" id="JAXIOK010000024">
    <property type="protein sequence ID" value="KAK4741143.1"/>
    <property type="molecule type" value="Genomic_DNA"/>
</dbReference>
<feature type="compositionally biased region" description="Low complexity" evidence="1">
    <location>
        <begin position="171"/>
        <end position="184"/>
    </location>
</feature>
<dbReference type="PANTHER" id="PTHR33095:SF81">
    <property type="entry name" value="OS07G0619500 PROTEIN"/>
    <property type="match status" value="1"/>
</dbReference>
<reference evidence="2 3" key="1">
    <citation type="journal article" date="2023" name="Hortic Res">
        <title>Pangenome of water caltrop reveals structural variations and asymmetric subgenome divergence after allopolyploidization.</title>
        <authorList>
            <person name="Zhang X."/>
            <person name="Chen Y."/>
            <person name="Wang L."/>
            <person name="Yuan Y."/>
            <person name="Fang M."/>
            <person name="Shi L."/>
            <person name="Lu R."/>
            <person name="Comes H.P."/>
            <person name="Ma Y."/>
            <person name="Chen Y."/>
            <person name="Huang G."/>
            <person name="Zhou Y."/>
            <person name="Zheng Z."/>
            <person name="Qiu Y."/>
        </authorList>
    </citation>
    <scope>NUCLEOTIDE SEQUENCE [LARGE SCALE GENOMIC DNA]</scope>
    <source>
        <tissue evidence="2">Roots</tissue>
    </source>
</reference>
<keyword evidence="3" id="KW-1185">Reference proteome</keyword>
<feature type="region of interest" description="Disordered" evidence="1">
    <location>
        <begin position="239"/>
        <end position="271"/>
    </location>
</feature>
<name>A0AAN7JG56_9MYRT</name>
<evidence type="ECO:0000313" key="3">
    <source>
        <dbReference type="Proteomes" id="UP001345219"/>
    </source>
</evidence>
<sequence>MEIEVVLPIPFPSSPGFSFDSATSTPHITAPSSPQRFGNSNRFYSSPAAAASAADTSRISFSINPSLWEEGEGSRGFSCSSPKSASDFTDLDDFEFEFDGSKSDRLEFDPALADELFDRGRIKPMKMMTPLLQQGRKSVHPHAPPTATKRVCDILTEEDEENHDDGRPMNPTASSTSVPSSSSSRTFSALLSSITNTKGYRKWSFRDFLLFRSASEGRGTGKDPLMKFTALGGKIEREDSFGGSMRGTASFRAASATKQRRQSESRRRGRGAHEVYYWENRAAAEEMKRRTLLPYKQGLLGGCLGFNPNPGSHDLARSFGSMPPRD</sequence>
<accession>A0AAN7JG56</accession>
<evidence type="ECO:0000256" key="1">
    <source>
        <dbReference type="SAM" id="MobiDB-lite"/>
    </source>
</evidence>
<gene>
    <name evidence="2" type="ORF">SAY87_024731</name>
</gene>
<dbReference type="PANTHER" id="PTHR33095">
    <property type="entry name" value="OS07G0619500 PROTEIN"/>
    <property type="match status" value="1"/>
</dbReference>
<dbReference type="Pfam" id="PF07816">
    <property type="entry name" value="DUF1645"/>
    <property type="match status" value="1"/>
</dbReference>
<proteinExistence type="predicted"/>
<comment type="caution">
    <text evidence="2">The sequence shown here is derived from an EMBL/GenBank/DDBJ whole genome shotgun (WGS) entry which is preliminary data.</text>
</comment>
<feature type="region of interest" description="Disordered" evidence="1">
    <location>
        <begin position="22"/>
        <end position="41"/>
    </location>
</feature>
<organism evidence="2 3">
    <name type="scientific">Trapa incisa</name>
    <dbReference type="NCBI Taxonomy" id="236973"/>
    <lineage>
        <taxon>Eukaryota</taxon>
        <taxon>Viridiplantae</taxon>
        <taxon>Streptophyta</taxon>
        <taxon>Embryophyta</taxon>
        <taxon>Tracheophyta</taxon>
        <taxon>Spermatophyta</taxon>
        <taxon>Magnoliopsida</taxon>
        <taxon>eudicotyledons</taxon>
        <taxon>Gunneridae</taxon>
        <taxon>Pentapetalae</taxon>
        <taxon>rosids</taxon>
        <taxon>malvids</taxon>
        <taxon>Myrtales</taxon>
        <taxon>Lythraceae</taxon>
        <taxon>Trapa</taxon>
    </lineage>
</organism>
<evidence type="ECO:0000313" key="2">
    <source>
        <dbReference type="EMBL" id="KAK4741143.1"/>
    </source>
</evidence>